<gene>
    <name evidence="1" type="ORF">DERYTH_LOCUS20064</name>
</gene>
<evidence type="ECO:0000313" key="1">
    <source>
        <dbReference type="EMBL" id="CAG8784237.1"/>
    </source>
</evidence>
<dbReference type="EMBL" id="CAJVPY010022993">
    <property type="protein sequence ID" value="CAG8784237.1"/>
    <property type="molecule type" value="Genomic_DNA"/>
</dbReference>
<evidence type="ECO:0000313" key="2">
    <source>
        <dbReference type="Proteomes" id="UP000789405"/>
    </source>
</evidence>
<keyword evidence="2" id="KW-1185">Reference proteome</keyword>
<organism evidence="1 2">
    <name type="scientific">Dentiscutata erythropus</name>
    <dbReference type="NCBI Taxonomy" id="1348616"/>
    <lineage>
        <taxon>Eukaryota</taxon>
        <taxon>Fungi</taxon>
        <taxon>Fungi incertae sedis</taxon>
        <taxon>Mucoromycota</taxon>
        <taxon>Glomeromycotina</taxon>
        <taxon>Glomeromycetes</taxon>
        <taxon>Diversisporales</taxon>
        <taxon>Gigasporaceae</taxon>
        <taxon>Dentiscutata</taxon>
    </lineage>
</organism>
<accession>A0A9N9JMP9</accession>
<reference evidence="1" key="1">
    <citation type="submission" date="2021-06" db="EMBL/GenBank/DDBJ databases">
        <authorList>
            <person name="Kallberg Y."/>
            <person name="Tangrot J."/>
            <person name="Rosling A."/>
        </authorList>
    </citation>
    <scope>NUCLEOTIDE SEQUENCE</scope>
    <source>
        <strain evidence="1">MA453B</strain>
    </source>
</reference>
<name>A0A9N9JMP9_9GLOM</name>
<dbReference type="Proteomes" id="UP000789405">
    <property type="component" value="Unassembled WGS sequence"/>
</dbReference>
<comment type="caution">
    <text evidence="1">The sequence shown here is derived from an EMBL/GenBank/DDBJ whole genome shotgun (WGS) entry which is preliminary data.</text>
</comment>
<sequence>IKNDPTVRTRTLTTEEPQVLASPNKIWISYVSVTAWECSKHRLNHVFLIVSPYNERIRNREIGRFSNYLYCDQPCITPDY</sequence>
<dbReference type="AlphaFoldDB" id="A0A9N9JMP9"/>
<protein>
    <submittedName>
        <fullName evidence="1">14768_t:CDS:1</fullName>
    </submittedName>
</protein>
<proteinExistence type="predicted"/>
<feature type="non-terminal residue" evidence="1">
    <location>
        <position position="1"/>
    </location>
</feature>